<proteinExistence type="predicted"/>
<accession>A0AAW2TC61</accession>
<reference evidence="2" key="1">
    <citation type="submission" date="2020-06" db="EMBL/GenBank/DDBJ databases">
        <authorList>
            <person name="Li T."/>
            <person name="Hu X."/>
            <person name="Zhang T."/>
            <person name="Song X."/>
            <person name="Zhang H."/>
            <person name="Dai N."/>
            <person name="Sheng W."/>
            <person name="Hou X."/>
            <person name="Wei L."/>
        </authorList>
    </citation>
    <scope>NUCLEOTIDE SEQUENCE</scope>
    <source>
        <strain evidence="2">KEN1</strain>
        <tissue evidence="2">Leaf</tissue>
    </source>
</reference>
<feature type="compositionally biased region" description="Polar residues" evidence="1">
    <location>
        <begin position="108"/>
        <end position="117"/>
    </location>
</feature>
<reference evidence="2" key="2">
    <citation type="journal article" date="2024" name="Plant">
        <title>Genomic evolution and insights into agronomic trait innovations of Sesamum species.</title>
        <authorList>
            <person name="Miao H."/>
            <person name="Wang L."/>
            <person name="Qu L."/>
            <person name="Liu H."/>
            <person name="Sun Y."/>
            <person name="Le M."/>
            <person name="Wang Q."/>
            <person name="Wei S."/>
            <person name="Zheng Y."/>
            <person name="Lin W."/>
            <person name="Duan Y."/>
            <person name="Cao H."/>
            <person name="Xiong S."/>
            <person name="Wang X."/>
            <person name="Wei L."/>
            <person name="Li C."/>
            <person name="Ma Q."/>
            <person name="Ju M."/>
            <person name="Zhao R."/>
            <person name="Li G."/>
            <person name="Mu C."/>
            <person name="Tian Q."/>
            <person name="Mei H."/>
            <person name="Zhang T."/>
            <person name="Gao T."/>
            <person name="Zhang H."/>
        </authorList>
    </citation>
    <scope>NUCLEOTIDE SEQUENCE</scope>
    <source>
        <strain evidence="2">KEN1</strain>
    </source>
</reference>
<comment type="caution">
    <text evidence="2">The sequence shown here is derived from an EMBL/GenBank/DDBJ whole genome shotgun (WGS) entry which is preliminary data.</text>
</comment>
<evidence type="ECO:0000313" key="2">
    <source>
        <dbReference type="EMBL" id="KAL0402143.1"/>
    </source>
</evidence>
<organism evidence="2">
    <name type="scientific">Sesamum latifolium</name>
    <dbReference type="NCBI Taxonomy" id="2727402"/>
    <lineage>
        <taxon>Eukaryota</taxon>
        <taxon>Viridiplantae</taxon>
        <taxon>Streptophyta</taxon>
        <taxon>Embryophyta</taxon>
        <taxon>Tracheophyta</taxon>
        <taxon>Spermatophyta</taxon>
        <taxon>Magnoliopsida</taxon>
        <taxon>eudicotyledons</taxon>
        <taxon>Gunneridae</taxon>
        <taxon>Pentapetalae</taxon>
        <taxon>asterids</taxon>
        <taxon>lamiids</taxon>
        <taxon>Lamiales</taxon>
        <taxon>Pedaliaceae</taxon>
        <taxon>Sesamum</taxon>
    </lineage>
</organism>
<evidence type="ECO:0000256" key="1">
    <source>
        <dbReference type="SAM" id="MobiDB-lite"/>
    </source>
</evidence>
<name>A0AAW2TC61_9LAMI</name>
<protein>
    <submittedName>
        <fullName evidence="2">Uncharacterized protein</fullName>
    </submittedName>
</protein>
<dbReference type="AlphaFoldDB" id="A0AAW2TC61"/>
<feature type="region of interest" description="Disordered" evidence="1">
    <location>
        <begin position="95"/>
        <end position="126"/>
    </location>
</feature>
<gene>
    <name evidence="2" type="ORF">Slati_4244200</name>
</gene>
<dbReference type="EMBL" id="JACGWN010000015">
    <property type="protein sequence ID" value="KAL0402143.1"/>
    <property type="molecule type" value="Genomic_DNA"/>
</dbReference>
<sequence length="126" mass="13655">MKQRVPVAVYVQKRKSTMGECPLGQDDDVATTSAQVEVRMDTCPTQPSNLAGGNVAISSATQRSYTSPEPLLNNITDSTNKGKEIIVYNPFAVLESEGGESEEDRVQRTSLQYTGPKQRSPADPPP</sequence>